<dbReference type="Proteomes" id="UP000217446">
    <property type="component" value="Unassembled WGS sequence"/>
</dbReference>
<dbReference type="AlphaFoldDB" id="A0A250VTQ7"/>
<keyword evidence="2" id="KW-1185">Reference proteome</keyword>
<dbReference type="PRINTS" id="PR01397">
    <property type="entry name" value="DHBDHDRGNASE"/>
</dbReference>
<gene>
    <name evidence="1" type="ORF">SO3561_08982</name>
</gene>
<accession>A0A250VTQ7</accession>
<dbReference type="GO" id="GO:0008667">
    <property type="term" value="F:2,3-dihydro-2,3-dihydroxybenzoate dehydrogenase activity"/>
    <property type="evidence" value="ECO:0007669"/>
    <property type="project" value="InterPro"/>
</dbReference>
<dbReference type="InterPro" id="IPR036291">
    <property type="entry name" value="NAD(P)-bd_dom_sf"/>
</dbReference>
<dbReference type="EMBL" id="BDQI01000035">
    <property type="protein sequence ID" value="GAX57412.1"/>
    <property type="molecule type" value="Genomic_DNA"/>
</dbReference>
<dbReference type="PANTHER" id="PTHR43431:SF1">
    <property type="entry name" value="OS08G0476300 PROTEIN"/>
    <property type="match status" value="1"/>
</dbReference>
<dbReference type="PANTHER" id="PTHR43431">
    <property type="entry name" value="OXIDOREDUCTASE, SHORT CHAIN DEHYDROGENASE/REDUCTASE FAMILY (AFU_ORTHOLOGUE AFUA_5G14000)"/>
    <property type="match status" value="1"/>
</dbReference>
<comment type="caution">
    <text evidence="1">The sequence shown here is derived from an EMBL/GenBank/DDBJ whole genome shotgun (WGS) entry which is preliminary data.</text>
</comment>
<name>A0A250VTQ7_STROL</name>
<dbReference type="Gene3D" id="3.40.50.720">
    <property type="entry name" value="NAD(P)-binding Rossmann-like Domain"/>
    <property type="match status" value="1"/>
</dbReference>
<dbReference type="InterPro" id="IPR002347">
    <property type="entry name" value="SDR_fam"/>
</dbReference>
<evidence type="ECO:0000313" key="1">
    <source>
        <dbReference type="EMBL" id="GAX57412.1"/>
    </source>
</evidence>
<sequence>MTKGSALIIGVGPGLGLALAEAFARDGHPVALFGRDAARLDKYASELNAEGRTARAYSVDAADPEGLEAALKRAADEFGSPEVLVYNAALMSPDTPTELDAREFAHTLAVNVTGAVVAARTVLPLLRDGRGSLLFTGGGLALDPSPEYTSLSVSKASLRAYVQSLHKQQQGSDVHVTTVTVGGSIGGDNPRFSPDKLAAAYLNLHQQPQDEWQAELLYT</sequence>
<evidence type="ECO:0000313" key="2">
    <source>
        <dbReference type="Proteomes" id="UP000217446"/>
    </source>
</evidence>
<protein>
    <submittedName>
        <fullName evidence="1">Short-chain dehydrogenase</fullName>
    </submittedName>
</protein>
<organism evidence="1 2">
    <name type="scientific">Streptomyces olivochromogenes</name>
    <dbReference type="NCBI Taxonomy" id="1963"/>
    <lineage>
        <taxon>Bacteria</taxon>
        <taxon>Bacillati</taxon>
        <taxon>Actinomycetota</taxon>
        <taxon>Actinomycetes</taxon>
        <taxon>Kitasatosporales</taxon>
        <taxon>Streptomycetaceae</taxon>
        <taxon>Streptomyces</taxon>
    </lineage>
</organism>
<dbReference type="SUPFAM" id="SSF51735">
    <property type="entry name" value="NAD(P)-binding Rossmann-fold domains"/>
    <property type="match status" value="1"/>
</dbReference>
<reference evidence="2" key="1">
    <citation type="submission" date="2017-05" db="EMBL/GenBank/DDBJ databases">
        <title>Streptomyces olivochromogenes NBRC 3561 whole genome shotgun sequence.</title>
        <authorList>
            <person name="Dohra H."/>
            <person name="Kodani S."/>
        </authorList>
    </citation>
    <scope>NUCLEOTIDE SEQUENCE [LARGE SCALE GENOMIC DNA]</scope>
    <source>
        <strain evidence="2">NBRC 3561</strain>
    </source>
</reference>
<dbReference type="RefSeq" id="WP_067383224.1">
    <property type="nucleotide sequence ID" value="NZ_BDQI01000035.1"/>
</dbReference>
<dbReference type="InterPro" id="IPR003560">
    <property type="entry name" value="DHB_DH"/>
</dbReference>
<proteinExistence type="predicted"/>
<dbReference type="GO" id="GO:0019290">
    <property type="term" value="P:siderophore biosynthetic process"/>
    <property type="evidence" value="ECO:0007669"/>
    <property type="project" value="InterPro"/>
</dbReference>
<dbReference type="STRING" id="1963.AQJ27_45390"/>
<dbReference type="Pfam" id="PF00106">
    <property type="entry name" value="adh_short"/>
    <property type="match status" value="1"/>
</dbReference>